<comment type="caution">
    <text evidence="1">The sequence shown here is derived from an EMBL/GenBank/DDBJ whole genome shotgun (WGS) entry which is preliminary data.</text>
</comment>
<name>A0A9J5XSQ3_SOLCO</name>
<reference evidence="1 2" key="1">
    <citation type="submission" date="2020-09" db="EMBL/GenBank/DDBJ databases">
        <title>De no assembly of potato wild relative species, Solanum commersonii.</title>
        <authorList>
            <person name="Cho K."/>
        </authorList>
    </citation>
    <scope>NUCLEOTIDE SEQUENCE [LARGE SCALE GENOMIC DNA]</scope>
    <source>
        <strain evidence="1">LZ3.2</strain>
        <tissue evidence="1">Leaf</tissue>
    </source>
</reference>
<dbReference type="OrthoDB" id="668062at2759"/>
<dbReference type="GO" id="GO:0010114">
    <property type="term" value="P:response to red light"/>
    <property type="evidence" value="ECO:0007669"/>
    <property type="project" value="TreeGrafter"/>
</dbReference>
<dbReference type="PANTHER" id="PTHR46336:SF18">
    <property type="entry name" value="BTB_POZ DOMAIN-CONTAINING PROTEIN POB1-LIKE"/>
    <property type="match status" value="1"/>
</dbReference>
<protein>
    <recommendedName>
        <fullName evidence="3">BTB domain-containing protein</fullName>
    </recommendedName>
</protein>
<evidence type="ECO:0000313" key="2">
    <source>
        <dbReference type="Proteomes" id="UP000824120"/>
    </source>
</evidence>
<dbReference type="Proteomes" id="UP000824120">
    <property type="component" value="Chromosome 8"/>
</dbReference>
<dbReference type="GO" id="GO:0005634">
    <property type="term" value="C:nucleus"/>
    <property type="evidence" value="ECO:0007669"/>
    <property type="project" value="TreeGrafter"/>
</dbReference>
<evidence type="ECO:0008006" key="3">
    <source>
        <dbReference type="Google" id="ProtNLM"/>
    </source>
</evidence>
<evidence type="ECO:0000313" key="1">
    <source>
        <dbReference type="EMBL" id="KAG5590332.1"/>
    </source>
</evidence>
<proteinExistence type="predicted"/>
<dbReference type="PANTHER" id="PTHR46336">
    <property type="entry name" value="OS02G0260700 PROTEIN"/>
    <property type="match status" value="1"/>
</dbReference>
<keyword evidence="2" id="KW-1185">Reference proteome</keyword>
<accession>A0A9J5XSQ3</accession>
<dbReference type="AlphaFoldDB" id="A0A9J5XSQ3"/>
<sequence>MDLLKFMYCKTLSTTTPTGLLDVLMDADKFEVASCMRYCSNEMPKQQVITKLALLSLDLPLKIQMVGAVQPLIYAAR</sequence>
<dbReference type="InterPro" id="IPR045890">
    <property type="entry name" value="POB1-like"/>
</dbReference>
<gene>
    <name evidence="1" type="ORF">H5410_040846</name>
</gene>
<organism evidence="1 2">
    <name type="scientific">Solanum commersonii</name>
    <name type="common">Commerson's wild potato</name>
    <name type="synonym">Commerson's nightshade</name>
    <dbReference type="NCBI Taxonomy" id="4109"/>
    <lineage>
        <taxon>Eukaryota</taxon>
        <taxon>Viridiplantae</taxon>
        <taxon>Streptophyta</taxon>
        <taxon>Embryophyta</taxon>
        <taxon>Tracheophyta</taxon>
        <taxon>Spermatophyta</taxon>
        <taxon>Magnoliopsida</taxon>
        <taxon>eudicotyledons</taxon>
        <taxon>Gunneridae</taxon>
        <taxon>Pentapetalae</taxon>
        <taxon>asterids</taxon>
        <taxon>lamiids</taxon>
        <taxon>Solanales</taxon>
        <taxon>Solanaceae</taxon>
        <taxon>Solanoideae</taxon>
        <taxon>Solaneae</taxon>
        <taxon>Solanum</taxon>
    </lineage>
</organism>
<dbReference type="EMBL" id="JACXVP010000008">
    <property type="protein sequence ID" value="KAG5590332.1"/>
    <property type="molecule type" value="Genomic_DNA"/>
</dbReference>